<dbReference type="AlphaFoldDB" id="A0A7C3I0L6"/>
<proteinExistence type="predicted"/>
<gene>
    <name evidence="1" type="ORF">ENS82_11045</name>
</gene>
<comment type="caution">
    <text evidence="1">The sequence shown here is derived from an EMBL/GenBank/DDBJ whole genome shotgun (WGS) entry which is preliminary data.</text>
</comment>
<reference evidence="1" key="1">
    <citation type="journal article" date="2020" name="mSystems">
        <title>Genome- and Community-Level Interaction Insights into Carbon Utilization and Element Cycling Functions of Hydrothermarchaeota in Hydrothermal Sediment.</title>
        <authorList>
            <person name="Zhou Z."/>
            <person name="Liu Y."/>
            <person name="Xu W."/>
            <person name="Pan J."/>
            <person name="Luo Z.H."/>
            <person name="Li M."/>
        </authorList>
    </citation>
    <scope>NUCLEOTIDE SEQUENCE [LARGE SCALE GENOMIC DNA]</scope>
    <source>
        <strain evidence="1">SpSt-524</strain>
    </source>
</reference>
<sequence>MQYFKSSARGAKYWLEMIRNKAPSWTGLPVGDEGGLMRPDQGASRNLIFRYREYAFLLSNHPDDSPAFYRKWAQAIIQRIQRFK</sequence>
<name>A0A7C3I0L6_MEIRU</name>
<organism evidence="1">
    <name type="scientific">Meiothermus ruber</name>
    <dbReference type="NCBI Taxonomy" id="277"/>
    <lineage>
        <taxon>Bacteria</taxon>
        <taxon>Thermotogati</taxon>
        <taxon>Deinococcota</taxon>
        <taxon>Deinococci</taxon>
        <taxon>Thermales</taxon>
        <taxon>Thermaceae</taxon>
        <taxon>Meiothermus</taxon>
    </lineage>
</organism>
<protein>
    <submittedName>
        <fullName evidence="1">Uncharacterized protein</fullName>
    </submittedName>
</protein>
<dbReference type="EMBL" id="DSWI01000026">
    <property type="protein sequence ID" value="HFG21225.1"/>
    <property type="molecule type" value="Genomic_DNA"/>
</dbReference>
<evidence type="ECO:0000313" key="1">
    <source>
        <dbReference type="EMBL" id="HFG21225.1"/>
    </source>
</evidence>
<accession>A0A7C3I0L6</accession>